<accession>A0A6A5KPT9</accession>
<evidence type="ECO:0000256" key="1">
    <source>
        <dbReference type="SAM" id="Phobius"/>
    </source>
</evidence>
<dbReference type="SUPFAM" id="SSF81383">
    <property type="entry name" value="F-box domain"/>
    <property type="match status" value="1"/>
</dbReference>
<dbReference type="Gene3D" id="1.20.1280.50">
    <property type="match status" value="1"/>
</dbReference>
<dbReference type="InterPro" id="IPR001810">
    <property type="entry name" value="F-box_dom"/>
</dbReference>
<keyword evidence="1" id="KW-1133">Transmembrane helix</keyword>
<feature type="domain" description="F-box" evidence="2">
    <location>
        <begin position="12"/>
        <end position="62"/>
    </location>
</feature>
<dbReference type="PROSITE" id="PS50181">
    <property type="entry name" value="FBOX"/>
    <property type="match status" value="1"/>
</dbReference>
<dbReference type="InterPro" id="IPR036047">
    <property type="entry name" value="F-box-like_dom_sf"/>
</dbReference>
<evidence type="ECO:0000313" key="3">
    <source>
        <dbReference type="EMBL" id="KAF1836394.1"/>
    </source>
</evidence>
<feature type="transmembrane region" description="Helical" evidence="1">
    <location>
        <begin position="178"/>
        <end position="211"/>
    </location>
</feature>
<evidence type="ECO:0000259" key="2">
    <source>
        <dbReference type="PROSITE" id="PS50181"/>
    </source>
</evidence>
<organism evidence="3 4">
    <name type="scientific">Decorospora gaudefroyi</name>
    <dbReference type="NCBI Taxonomy" id="184978"/>
    <lineage>
        <taxon>Eukaryota</taxon>
        <taxon>Fungi</taxon>
        <taxon>Dikarya</taxon>
        <taxon>Ascomycota</taxon>
        <taxon>Pezizomycotina</taxon>
        <taxon>Dothideomycetes</taxon>
        <taxon>Pleosporomycetidae</taxon>
        <taxon>Pleosporales</taxon>
        <taxon>Pleosporineae</taxon>
        <taxon>Pleosporaceae</taxon>
        <taxon>Decorospora</taxon>
    </lineage>
</organism>
<keyword evidence="1" id="KW-0812">Transmembrane</keyword>
<proteinExistence type="predicted"/>
<dbReference type="Proteomes" id="UP000800040">
    <property type="component" value="Unassembled WGS sequence"/>
</dbReference>
<name>A0A6A5KPT9_9PLEO</name>
<keyword evidence="4" id="KW-1185">Reference proteome</keyword>
<dbReference type="Pfam" id="PF12937">
    <property type="entry name" value="F-box-like"/>
    <property type="match status" value="1"/>
</dbReference>
<dbReference type="EMBL" id="ML975274">
    <property type="protein sequence ID" value="KAF1836394.1"/>
    <property type="molecule type" value="Genomic_DNA"/>
</dbReference>
<dbReference type="OrthoDB" id="3690794at2759"/>
<reference evidence="3" key="1">
    <citation type="submission" date="2020-01" db="EMBL/GenBank/DDBJ databases">
        <authorList>
            <consortium name="DOE Joint Genome Institute"/>
            <person name="Haridas S."/>
            <person name="Albert R."/>
            <person name="Binder M."/>
            <person name="Bloem J."/>
            <person name="Labutti K."/>
            <person name="Salamov A."/>
            <person name="Andreopoulos B."/>
            <person name="Baker S.E."/>
            <person name="Barry K."/>
            <person name="Bills G."/>
            <person name="Bluhm B.H."/>
            <person name="Cannon C."/>
            <person name="Castanera R."/>
            <person name="Culley D.E."/>
            <person name="Daum C."/>
            <person name="Ezra D."/>
            <person name="Gonzalez J.B."/>
            <person name="Henrissat B."/>
            <person name="Kuo A."/>
            <person name="Liang C."/>
            <person name="Lipzen A."/>
            <person name="Lutzoni F."/>
            <person name="Magnuson J."/>
            <person name="Mondo S."/>
            <person name="Nolan M."/>
            <person name="Ohm R."/>
            <person name="Pangilinan J."/>
            <person name="Park H.-J."/>
            <person name="Ramirez L."/>
            <person name="Alfaro M."/>
            <person name="Sun H."/>
            <person name="Tritt A."/>
            <person name="Yoshinaga Y."/>
            <person name="Zwiers L.-H."/>
            <person name="Turgeon B.G."/>
            <person name="Goodwin S.B."/>
            <person name="Spatafora J.W."/>
            <person name="Crous P.W."/>
            <person name="Grigoriev I.V."/>
        </authorList>
    </citation>
    <scope>NUCLEOTIDE SEQUENCE</scope>
    <source>
        <strain evidence="3">P77</strain>
    </source>
</reference>
<protein>
    <recommendedName>
        <fullName evidence="2">F-box domain-containing protein</fullName>
    </recommendedName>
</protein>
<sequence length="239" mass="27326">MDLVSSLRPVPTTPFKSLPSELVLEICKHLSPHDLWFCARPVSQRFHMCAQEVLMRKMFQQHQTHVSWCCFWCSLGDLALKTVLNDIAPLFPLTQLCMEPLSDDVLISKQAFADMCSTIVKREQKIRISVGGEDTVTVKAGEIKRILRSPIQNLQQRRHVFLMFYFARLRKERRGWRVASMFGWAAHLVGFVVLGAVLLVTAIAVVGIFWVGLETYKMVRSLYGVLRRPVQALFYATDA</sequence>
<dbReference type="AlphaFoldDB" id="A0A6A5KPT9"/>
<gene>
    <name evidence="3" type="ORF">BDW02DRAFT_587478</name>
</gene>
<evidence type="ECO:0000313" key="4">
    <source>
        <dbReference type="Proteomes" id="UP000800040"/>
    </source>
</evidence>
<keyword evidence="1" id="KW-0472">Membrane</keyword>